<keyword evidence="7" id="KW-1185">Reference proteome</keyword>
<evidence type="ECO:0000256" key="5">
    <source>
        <dbReference type="RuleBase" id="RU004328"/>
    </source>
</evidence>
<evidence type="ECO:0000313" key="6">
    <source>
        <dbReference type="EMBL" id="EPT03540.1"/>
    </source>
</evidence>
<dbReference type="InterPro" id="IPR033697">
    <property type="entry name" value="Ribonuclease_T2_eukaryotic"/>
</dbReference>
<dbReference type="SUPFAM" id="SSF55895">
    <property type="entry name" value="Ribonuclease Rh-like"/>
    <property type="match status" value="1"/>
</dbReference>
<feature type="active site" evidence="4">
    <location>
        <position position="127"/>
    </location>
</feature>
<dbReference type="Gene3D" id="3.90.730.10">
    <property type="entry name" value="Ribonuclease T2-like"/>
    <property type="match status" value="1"/>
</dbReference>
<dbReference type="PROSITE" id="PS00530">
    <property type="entry name" value="RNASE_T2_1"/>
    <property type="match status" value="1"/>
</dbReference>
<evidence type="ECO:0000256" key="3">
    <source>
        <dbReference type="ARBA" id="ARBA00023157"/>
    </source>
</evidence>
<accession>S8FZE1</accession>
<dbReference type="InParanoid" id="S8FZE1"/>
<dbReference type="Proteomes" id="UP000015241">
    <property type="component" value="Unassembled WGS sequence"/>
</dbReference>
<evidence type="ECO:0000256" key="2">
    <source>
        <dbReference type="ARBA" id="ARBA00012571"/>
    </source>
</evidence>
<feature type="active site" evidence="4">
    <location>
        <position position="65"/>
    </location>
</feature>
<dbReference type="GO" id="GO:0033897">
    <property type="term" value="F:ribonuclease T2 activity"/>
    <property type="evidence" value="ECO:0007669"/>
    <property type="project" value="UniProtKB-EC"/>
</dbReference>
<evidence type="ECO:0000256" key="1">
    <source>
        <dbReference type="ARBA" id="ARBA00007469"/>
    </source>
</evidence>
<comment type="similarity">
    <text evidence="1 5">Belongs to the RNase T2 family.</text>
</comment>
<dbReference type="CDD" id="cd01061">
    <property type="entry name" value="RNase_T2_euk"/>
    <property type="match status" value="1"/>
</dbReference>
<organism evidence="6 7">
    <name type="scientific">Fomitopsis schrenkii</name>
    <name type="common">Brown rot fungus</name>
    <dbReference type="NCBI Taxonomy" id="2126942"/>
    <lineage>
        <taxon>Eukaryota</taxon>
        <taxon>Fungi</taxon>
        <taxon>Dikarya</taxon>
        <taxon>Basidiomycota</taxon>
        <taxon>Agaricomycotina</taxon>
        <taxon>Agaricomycetes</taxon>
        <taxon>Polyporales</taxon>
        <taxon>Fomitopsis</taxon>
    </lineage>
</organism>
<dbReference type="InterPro" id="IPR033130">
    <property type="entry name" value="RNase_T2_His_AS_2"/>
</dbReference>
<dbReference type="EMBL" id="KE504130">
    <property type="protein sequence ID" value="EPT03540.1"/>
    <property type="molecule type" value="Genomic_DNA"/>
</dbReference>
<feature type="active site" evidence="4">
    <location>
        <position position="123"/>
    </location>
</feature>
<evidence type="ECO:0000256" key="4">
    <source>
        <dbReference type="PIRSR" id="PIRSR633697-1"/>
    </source>
</evidence>
<name>S8FZE1_FOMSC</name>
<dbReference type="GO" id="GO:0006401">
    <property type="term" value="P:RNA catabolic process"/>
    <property type="evidence" value="ECO:0007669"/>
    <property type="project" value="TreeGrafter"/>
</dbReference>
<reference evidence="6 7" key="1">
    <citation type="journal article" date="2012" name="Science">
        <title>The Paleozoic origin of enzymatic lignin decomposition reconstructed from 31 fungal genomes.</title>
        <authorList>
            <person name="Floudas D."/>
            <person name="Binder M."/>
            <person name="Riley R."/>
            <person name="Barry K."/>
            <person name="Blanchette R.A."/>
            <person name="Henrissat B."/>
            <person name="Martinez A.T."/>
            <person name="Otillar R."/>
            <person name="Spatafora J.W."/>
            <person name="Yadav J.S."/>
            <person name="Aerts A."/>
            <person name="Benoit I."/>
            <person name="Boyd A."/>
            <person name="Carlson A."/>
            <person name="Copeland A."/>
            <person name="Coutinho P.M."/>
            <person name="de Vries R.P."/>
            <person name="Ferreira P."/>
            <person name="Findley K."/>
            <person name="Foster B."/>
            <person name="Gaskell J."/>
            <person name="Glotzer D."/>
            <person name="Gorecki P."/>
            <person name="Heitman J."/>
            <person name="Hesse C."/>
            <person name="Hori C."/>
            <person name="Igarashi K."/>
            <person name="Jurgens J.A."/>
            <person name="Kallen N."/>
            <person name="Kersten P."/>
            <person name="Kohler A."/>
            <person name="Kuees U."/>
            <person name="Kumar T.K.A."/>
            <person name="Kuo A."/>
            <person name="LaButti K."/>
            <person name="Larrondo L.F."/>
            <person name="Lindquist E."/>
            <person name="Ling A."/>
            <person name="Lombard V."/>
            <person name="Lucas S."/>
            <person name="Lundell T."/>
            <person name="Martin R."/>
            <person name="McLaughlin D.J."/>
            <person name="Morgenstern I."/>
            <person name="Morin E."/>
            <person name="Murat C."/>
            <person name="Nagy L.G."/>
            <person name="Nolan M."/>
            <person name="Ohm R.A."/>
            <person name="Patyshakuliyeva A."/>
            <person name="Rokas A."/>
            <person name="Ruiz-Duenas F.J."/>
            <person name="Sabat G."/>
            <person name="Salamov A."/>
            <person name="Samejima M."/>
            <person name="Schmutz J."/>
            <person name="Slot J.C."/>
            <person name="St John F."/>
            <person name="Stenlid J."/>
            <person name="Sun H."/>
            <person name="Sun S."/>
            <person name="Syed K."/>
            <person name="Tsang A."/>
            <person name="Wiebenga A."/>
            <person name="Young D."/>
            <person name="Pisabarro A."/>
            <person name="Eastwood D.C."/>
            <person name="Martin F."/>
            <person name="Cullen D."/>
            <person name="Grigoriev I.V."/>
            <person name="Hibbett D.S."/>
        </authorList>
    </citation>
    <scope>NUCLEOTIDE SEQUENCE</scope>
    <source>
        <strain evidence="7">FP-58527</strain>
    </source>
</reference>
<dbReference type="PANTHER" id="PTHR11240:SF22">
    <property type="entry name" value="RIBONUCLEASE T2"/>
    <property type="match status" value="1"/>
</dbReference>
<dbReference type="AlphaFoldDB" id="S8FZE1"/>
<dbReference type="OrthoDB" id="435754at2759"/>
<proteinExistence type="inferred from homology"/>
<dbReference type="Pfam" id="PF00445">
    <property type="entry name" value="Ribonuclease_T2"/>
    <property type="match status" value="1"/>
</dbReference>
<dbReference type="InterPro" id="IPR001568">
    <property type="entry name" value="RNase_T2-like"/>
</dbReference>
<dbReference type="InterPro" id="IPR036430">
    <property type="entry name" value="RNase_T2-like_sf"/>
</dbReference>
<dbReference type="GO" id="GO:0003723">
    <property type="term" value="F:RNA binding"/>
    <property type="evidence" value="ECO:0007669"/>
    <property type="project" value="InterPro"/>
</dbReference>
<gene>
    <name evidence="6" type="ORF">FOMPIDRAFT_99039</name>
</gene>
<dbReference type="GO" id="GO:0005576">
    <property type="term" value="C:extracellular region"/>
    <property type="evidence" value="ECO:0007669"/>
    <property type="project" value="TreeGrafter"/>
</dbReference>
<evidence type="ECO:0000313" key="7">
    <source>
        <dbReference type="Proteomes" id="UP000015241"/>
    </source>
</evidence>
<dbReference type="PROSITE" id="PS00531">
    <property type="entry name" value="RNASE_T2_2"/>
    <property type="match status" value="1"/>
</dbReference>
<protein>
    <recommendedName>
        <fullName evidence="2">ribonuclease T2</fullName>
        <ecNumber evidence="2">4.6.1.19</ecNumber>
    </recommendedName>
</protein>
<dbReference type="HOGENOM" id="CLU_037966_1_0_1"/>
<dbReference type="eggNOG" id="KOG1642">
    <property type="taxonomic scope" value="Eukaryota"/>
</dbReference>
<dbReference type="EC" id="4.6.1.19" evidence="2"/>
<dbReference type="PANTHER" id="PTHR11240">
    <property type="entry name" value="RIBONUCLEASE T2"/>
    <property type="match status" value="1"/>
</dbReference>
<sequence length="255" mass="28478">MARQARGSAQTVLAAADSCPSLPASCQNTTEETNLCCFEGLGLIQQVQFWDTDPTTGPSNSWTIHGLWPNYCDGSYPEDCDASRDYSDITSLLQDFGATDTLDYMNTYWDNADGSNEELWAHEWSTHGTCYTTFQASCFSDYQTGQDAVTFYETVVTLFKTLPTYDWLSQAGITPSYDQTYTLSELQNAIQNVAGVTATFDCEDDELYQIEYWFNVQGPVPDGDFIPIGLVQIIRDQVPAQKRGWFRVLGGAFAF</sequence>
<dbReference type="InterPro" id="IPR018188">
    <property type="entry name" value="RNase_T2_His_AS_1"/>
</dbReference>
<keyword evidence="3" id="KW-1015">Disulfide bond</keyword>